<accession>A0A162DR06</accession>
<keyword evidence="5" id="KW-0282">Flagellum</keyword>
<dbReference type="InterPro" id="IPR020013">
    <property type="entry name" value="Flagellar_FlgE/F/G"/>
</dbReference>
<dbReference type="Pfam" id="PF00460">
    <property type="entry name" value="Flg_bb_rod"/>
    <property type="match status" value="1"/>
</dbReference>
<reference evidence="5" key="1">
    <citation type="submission" date="2016-02" db="EMBL/GenBank/DDBJ databases">
        <title>Genome sequence of Bacillus trypoxylicola KCTC 13244(T).</title>
        <authorList>
            <person name="Jeong H."/>
            <person name="Park S.-H."/>
            <person name="Choi S.-K."/>
        </authorList>
    </citation>
    <scope>NUCLEOTIDE SEQUENCE [LARGE SCALE GENOMIC DNA]</scope>
    <source>
        <strain evidence="5">KCTC 13244</strain>
    </source>
</reference>
<proteinExistence type="inferred from homology"/>
<dbReference type="EMBL" id="LTAO01000017">
    <property type="protein sequence ID" value="KYG30611.1"/>
    <property type="molecule type" value="Genomic_DNA"/>
</dbReference>
<protein>
    <submittedName>
        <fullName evidence="5">Flagellar biosynthesis protein FlgG</fullName>
    </submittedName>
</protein>
<dbReference type="Pfam" id="PF06429">
    <property type="entry name" value="Flg_bbr_C"/>
    <property type="match status" value="1"/>
</dbReference>
<dbReference type="PANTHER" id="PTHR30435:SF19">
    <property type="entry name" value="FLAGELLAR BASAL-BODY ROD PROTEIN FLGG"/>
    <property type="match status" value="1"/>
</dbReference>
<dbReference type="GO" id="GO:0071978">
    <property type="term" value="P:bacterial-type flagellum-dependent swarming motility"/>
    <property type="evidence" value="ECO:0007669"/>
    <property type="project" value="TreeGrafter"/>
</dbReference>
<dbReference type="STRING" id="519424.AZF04_19390"/>
<comment type="similarity">
    <text evidence="1 2">Belongs to the flagella basal body rod proteins family.</text>
</comment>
<dbReference type="SUPFAM" id="SSF117143">
    <property type="entry name" value="Flagellar hook protein flgE"/>
    <property type="match status" value="1"/>
</dbReference>
<sequence length="280" mass="30981">MNRSMISASVTMNQIQKQLDTISHNLANSQTTGFKRREANFHDLLSQQLQNQSRPQDEIGRLTPMGLSVGAGAKVAQTTLRMEQGALQNTDRELDFAILEKHHFFRIEAENGLETVERLTRAGNFYLTANPDNLDTLTLVTANGDFLLDNEGNRLTIPANFDSFQLHSNGQLLATLNDGTVEEVAQLGLRQILNPQLLNSVGENAFELQDIEALGYAEADVFVDVVGNEANLMQNALEQSNVDMSKEMNNLIIAQRHYQFNSTAISMADQMSGLVNGIRG</sequence>
<evidence type="ECO:0000259" key="3">
    <source>
        <dbReference type="Pfam" id="PF00460"/>
    </source>
</evidence>
<evidence type="ECO:0000256" key="1">
    <source>
        <dbReference type="ARBA" id="ARBA00009677"/>
    </source>
</evidence>
<evidence type="ECO:0000256" key="2">
    <source>
        <dbReference type="RuleBase" id="RU362116"/>
    </source>
</evidence>
<comment type="subcellular location">
    <subcellularLocation>
        <location evidence="2">Bacterial flagellum basal body</location>
    </subcellularLocation>
</comment>
<dbReference type="InterPro" id="IPR010930">
    <property type="entry name" value="Flg_bb/hook_C_dom"/>
</dbReference>
<dbReference type="RefSeq" id="WP_061948923.1">
    <property type="nucleotide sequence ID" value="NZ_LTAO01000017.1"/>
</dbReference>
<keyword evidence="5" id="KW-0966">Cell projection</keyword>
<gene>
    <name evidence="5" type="ORF">AZF04_19390</name>
</gene>
<name>A0A162DR06_9BACI</name>
<dbReference type="AlphaFoldDB" id="A0A162DR06"/>
<dbReference type="InterPro" id="IPR037925">
    <property type="entry name" value="FlgE/F/G-like"/>
</dbReference>
<comment type="caution">
    <text evidence="5">The sequence shown here is derived from an EMBL/GenBank/DDBJ whole genome shotgun (WGS) entry which is preliminary data.</text>
</comment>
<dbReference type="NCBIfam" id="TIGR03506">
    <property type="entry name" value="FlgEFG_subfam"/>
    <property type="match status" value="1"/>
</dbReference>
<dbReference type="GO" id="GO:0009425">
    <property type="term" value="C:bacterial-type flagellum basal body"/>
    <property type="evidence" value="ECO:0007669"/>
    <property type="project" value="UniProtKB-SubCell"/>
</dbReference>
<evidence type="ECO:0000259" key="4">
    <source>
        <dbReference type="Pfam" id="PF06429"/>
    </source>
</evidence>
<dbReference type="Proteomes" id="UP000075806">
    <property type="component" value="Unassembled WGS sequence"/>
</dbReference>
<keyword evidence="5" id="KW-0969">Cilium</keyword>
<dbReference type="OrthoDB" id="9804559at2"/>
<dbReference type="PANTHER" id="PTHR30435">
    <property type="entry name" value="FLAGELLAR PROTEIN"/>
    <property type="match status" value="1"/>
</dbReference>
<feature type="domain" description="Flagellar basal-body/hook protein C-terminal" evidence="4">
    <location>
        <begin position="233"/>
        <end position="275"/>
    </location>
</feature>
<dbReference type="InterPro" id="IPR001444">
    <property type="entry name" value="Flag_bb_rod_N"/>
</dbReference>
<keyword evidence="2" id="KW-0975">Bacterial flagellum</keyword>
<organism evidence="5 6">
    <name type="scientific">Alkalihalobacillus trypoxylicola</name>
    <dbReference type="NCBI Taxonomy" id="519424"/>
    <lineage>
        <taxon>Bacteria</taxon>
        <taxon>Bacillati</taxon>
        <taxon>Bacillota</taxon>
        <taxon>Bacilli</taxon>
        <taxon>Bacillales</taxon>
        <taxon>Bacillaceae</taxon>
        <taxon>Alkalihalobacillus</taxon>
    </lineage>
</organism>
<feature type="domain" description="Flagellar basal body rod protein N-terminal" evidence="3">
    <location>
        <begin position="9"/>
        <end position="35"/>
    </location>
</feature>
<evidence type="ECO:0000313" key="5">
    <source>
        <dbReference type="EMBL" id="KYG30611.1"/>
    </source>
</evidence>
<evidence type="ECO:0000313" key="6">
    <source>
        <dbReference type="Proteomes" id="UP000075806"/>
    </source>
</evidence>
<keyword evidence="6" id="KW-1185">Reference proteome</keyword>